<accession>A0AAV9DFE2</accession>
<reference evidence="1" key="1">
    <citation type="journal article" date="2023" name="Nat. Commun.">
        <title>Diploid and tetraploid genomes of Acorus and the evolution of monocots.</title>
        <authorList>
            <person name="Ma L."/>
            <person name="Liu K.W."/>
            <person name="Li Z."/>
            <person name="Hsiao Y.Y."/>
            <person name="Qi Y."/>
            <person name="Fu T."/>
            <person name="Tang G.D."/>
            <person name="Zhang D."/>
            <person name="Sun W.H."/>
            <person name="Liu D.K."/>
            <person name="Li Y."/>
            <person name="Chen G.Z."/>
            <person name="Liu X.D."/>
            <person name="Liao X.Y."/>
            <person name="Jiang Y.T."/>
            <person name="Yu X."/>
            <person name="Hao Y."/>
            <person name="Huang J."/>
            <person name="Zhao X.W."/>
            <person name="Ke S."/>
            <person name="Chen Y.Y."/>
            <person name="Wu W.L."/>
            <person name="Hsu J.L."/>
            <person name="Lin Y.F."/>
            <person name="Huang M.D."/>
            <person name="Li C.Y."/>
            <person name="Huang L."/>
            <person name="Wang Z.W."/>
            <person name="Zhao X."/>
            <person name="Zhong W.Y."/>
            <person name="Peng D.H."/>
            <person name="Ahmad S."/>
            <person name="Lan S."/>
            <person name="Zhang J.S."/>
            <person name="Tsai W.C."/>
            <person name="Van de Peer Y."/>
            <person name="Liu Z.J."/>
        </authorList>
    </citation>
    <scope>NUCLEOTIDE SEQUENCE</scope>
    <source>
        <strain evidence="1">CP</strain>
    </source>
</reference>
<dbReference type="Proteomes" id="UP001180020">
    <property type="component" value="Unassembled WGS sequence"/>
</dbReference>
<comment type="caution">
    <text evidence="1">The sequence shown here is derived from an EMBL/GenBank/DDBJ whole genome shotgun (WGS) entry which is preliminary data.</text>
</comment>
<proteinExistence type="predicted"/>
<dbReference type="AlphaFoldDB" id="A0AAV9DFE2"/>
<protein>
    <submittedName>
        <fullName evidence="1">Uncharacterized protein</fullName>
    </submittedName>
</protein>
<dbReference type="EMBL" id="JAUJYO010000013">
    <property type="protein sequence ID" value="KAK1299651.1"/>
    <property type="molecule type" value="Genomic_DNA"/>
</dbReference>
<evidence type="ECO:0000313" key="1">
    <source>
        <dbReference type="EMBL" id="KAK1299651.1"/>
    </source>
</evidence>
<name>A0AAV9DFE2_ACOCL</name>
<keyword evidence="2" id="KW-1185">Reference proteome</keyword>
<gene>
    <name evidence="1" type="ORF">QJS10_CPB13g01256</name>
</gene>
<reference evidence="1" key="2">
    <citation type="submission" date="2023-06" db="EMBL/GenBank/DDBJ databases">
        <authorList>
            <person name="Ma L."/>
            <person name="Liu K.-W."/>
            <person name="Li Z."/>
            <person name="Hsiao Y.-Y."/>
            <person name="Qi Y."/>
            <person name="Fu T."/>
            <person name="Tang G."/>
            <person name="Zhang D."/>
            <person name="Sun W.-H."/>
            <person name="Liu D.-K."/>
            <person name="Li Y."/>
            <person name="Chen G.-Z."/>
            <person name="Liu X.-D."/>
            <person name="Liao X.-Y."/>
            <person name="Jiang Y.-T."/>
            <person name="Yu X."/>
            <person name="Hao Y."/>
            <person name="Huang J."/>
            <person name="Zhao X.-W."/>
            <person name="Ke S."/>
            <person name="Chen Y.-Y."/>
            <person name="Wu W.-L."/>
            <person name="Hsu J.-L."/>
            <person name="Lin Y.-F."/>
            <person name="Huang M.-D."/>
            <person name="Li C.-Y."/>
            <person name="Huang L."/>
            <person name="Wang Z.-W."/>
            <person name="Zhao X."/>
            <person name="Zhong W.-Y."/>
            <person name="Peng D.-H."/>
            <person name="Ahmad S."/>
            <person name="Lan S."/>
            <person name="Zhang J.-S."/>
            <person name="Tsai W.-C."/>
            <person name="Van De Peer Y."/>
            <person name="Liu Z.-J."/>
        </authorList>
    </citation>
    <scope>NUCLEOTIDE SEQUENCE</scope>
    <source>
        <strain evidence="1">CP</strain>
        <tissue evidence="1">Leaves</tissue>
    </source>
</reference>
<evidence type="ECO:0000313" key="2">
    <source>
        <dbReference type="Proteomes" id="UP001180020"/>
    </source>
</evidence>
<organism evidence="1 2">
    <name type="scientific">Acorus calamus</name>
    <name type="common">Sweet flag</name>
    <dbReference type="NCBI Taxonomy" id="4465"/>
    <lineage>
        <taxon>Eukaryota</taxon>
        <taxon>Viridiplantae</taxon>
        <taxon>Streptophyta</taxon>
        <taxon>Embryophyta</taxon>
        <taxon>Tracheophyta</taxon>
        <taxon>Spermatophyta</taxon>
        <taxon>Magnoliopsida</taxon>
        <taxon>Liliopsida</taxon>
        <taxon>Acoraceae</taxon>
        <taxon>Acorus</taxon>
    </lineage>
</organism>
<sequence length="108" mass="12159">MENNTPPSSQTWLGFNEVIGTYNMPREWWIEFFKGHPGAEKFQTQLLYFEEECEILFGAVAAKGDDSWVPTSSSSARGKRSNGFVGKLTNWCAVFHLWEPSIVPLGAV</sequence>